<dbReference type="Proteomes" id="UP000664521">
    <property type="component" value="Unassembled WGS sequence"/>
</dbReference>
<reference evidence="3" key="1">
    <citation type="submission" date="2021-03" db="EMBL/GenBank/DDBJ databases">
        <authorList>
            <person name="Tagirdzhanova G."/>
        </authorList>
    </citation>
    <scope>NUCLEOTIDE SEQUENCE</scope>
</reference>
<dbReference type="PANTHER" id="PTHR38790">
    <property type="entry name" value="2EXR DOMAIN-CONTAINING PROTEIN-RELATED"/>
    <property type="match status" value="1"/>
</dbReference>
<evidence type="ECO:0000313" key="4">
    <source>
        <dbReference type="Proteomes" id="UP000664521"/>
    </source>
</evidence>
<feature type="compositionally biased region" description="Polar residues" evidence="1">
    <location>
        <begin position="48"/>
        <end position="57"/>
    </location>
</feature>
<feature type="region of interest" description="Disordered" evidence="1">
    <location>
        <begin position="1"/>
        <end position="104"/>
    </location>
</feature>
<gene>
    <name evidence="3" type="ORF">HETSPECPRED_006257</name>
</gene>
<dbReference type="EMBL" id="CAJPDS010000040">
    <property type="protein sequence ID" value="CAF9926109.1"/>
    <property type="molecule type" value="Genomic_DNA"/>
</dbReference>
<dbReference type="InterPro" id="IPR056632">
    <property type="entry name" value="DUF7730"/>
</dbReference>
<evidence type="ECO:0000256" key="1">
    <source>
        <dbReference type="SAM" id="MobiDB-lite"/>
    </source>
</evidence>
<dbReference type="Pfam" id="PF24864">
    <property type="entry name" value="DUF7730"/>
    <property type="match status" value="1"/>
</dbReference>
<accession>A0A8H3ITR1</accession>
<sequence>MADGITPGTVTSRVLLRDQDAVHPQRRRTWEASPSPVSDDEEEVTITGEDNSYSNRATAGRGEEVTITGEDNSYSNRATAGRGEEVTVTGEDNSDSNRATAGPTEAVSIKDEAKVPDQPFRLMDLPLELRSMIFRELLVMPGPVLFASLARKKPALFARADLIGSDALHRVYYGDSIVWHLDFNLVPQSGLLNIFSASKTVYRETVPLYYRCNQFHFENLDFMEQFLNKVGAESRWQISSIAVNYHGKAPARAVKRLTACVGLRRLTLNLDSLAFARFDPNNPRDTRLIGMKDLLRIRGLDRIDLVSLDEESLFLPITSLSQNTVINNLKERLKVLKEAHDPKQLKRQEKKDFPTKAKRTIFGAANVLTRSERQMLDTQH</sequence>
<dbReference type="PANTHER" id="PTHR38790:SF9">
    <property type="entry name" value="F-BOX DOMAIN-CONTAINING PROTEIN"/>
    <property type="match status" value="1"/>
</dbReference>
<feature type="compositionally biased region" description="Polar residues" evidence="1">
    <location>
        <begin position="69"/>
        <end position="78"/>
    </location>
</feature>
<protein>
    <recommendedName>
        <fullName evidence="2">DUF7730 domain-containing protein</fullName>
    </recommendedName>
</protein>
<feature type="domain" description="DUF7730" evidence="2">
    <location>
        <begin position="123"/>
        <end position="250"/>
    </location>
</feature>
<dbReference type="AlphaFoldDB" id="A0A8H3ITR1"/>
<evidence type="ECO:0000313" key="3">
    <source>
        <dbReference type="EMBL" id="CAF9926109.1"/>
    </source>
</evidence>
<name>A0A8H3ITR1_9LECA</name>
<dbReference type="OrthoDB" id="5397846at2759"/>
<evidence type="ECO:0000259" key="2">
    <source>
        <dbReference type="Pfam" id="PF24864"/>
    </source>
</evidence>
<proteinExistence type="predicted"/>
<comment type="caution">
    <text evidence="3">The sequence shown here is derived from an EMBL/GenBank/DDBJ whole genome shotgun (WGS) entry which is preliminary data.</text>
</comment>
<organism evidence="3 4">
    <name type="scientific">Heterodermia speciosa</name>
    <dbReference type="NCBI Taxonomy" id="116794"/>
    <lineage>
        <taxon>Eukaryota</taxon>
        <taxon>Fungi</taxon>
        <taxon>Dikarya</taxon>
        <taxon>Ascomycota</taxon>
        <taxon>Pezizomycotina</taxon>
        <taxon>Lecanoromycetes</taxon>
        <taxon>OSLEUM clade</taxon>
        <taxon>Lecanoromycetidae</taxon>
        <taxon>Caliciales</taxon>
        <taxon>Physciaceae</taxon>
        <taxon>Heterodermia</taxon>
    </lineage>
</organism>
<keyword evidence="4" id="KW-1185">Reference proteome</keyword>